<feature type="non-terminal residue" evidence="1">
    <location>
        <position position="225"/>
    </location>
</feature>
<dbReference type="EMBL" id="VWPV01071529">
    <property type="protein sequence ID" value="NWH68505.1"/>
    <property type="molecule type" value="Genomic_DNA"/>
</dbReference>
<dbReference type="PANTHER" id="PTHR48066">
    <property type="entry name" value="CARNOSINE SYNTHASE 1"/>
    <property type="match status" value="1"/>
</dbReference>
<evidence type="ECO:0000313" key="2">
    <source>
        <dbReference type="Proteomes" id="UP000531151"/>
    </source>
</evidence>
<feature type="non-terminal residue" evidence="1">
    <location>
        <position position="1"/>
    </location>
</feature>
<dbReference type="Proteomes" id="UP000531151">
    <property type="component" value="Unassembled WGS sequence"/>
</dbReference>
<reference evidence="1 2" key="1">
    <citation type="submission" date="2019-09" db="EMBL/GenBank/DDBJ databases">
        <title>Bird 10,000 Genomes (B10K) Project - Family phase.</title>
        <authorList>
            <person name="Zhang G."/>
        </authorList>
    </citation>
    <scope>NUCLEOTIDE SEQUENCE [LARGE SCALE GENOMIC DNA]</scope>
    <source>
        <strain evidence="1">B10K-CU-031-07</strain>
        <tissue evidence="1">Muscle</tissue>
    </source>
</reference>
<dbReference type="OrthoDB" id="434648at2759"/>
<dbReference type="GO" id="GO:0016887">
    <property type="term" value="F:ATP hydrolysis activity"/>
    <property type="evidence" value="ECO:0007669"/>
    <property type="project" value="InterPro"/>
</dbReference>
<name>A0A7K4JT79_GEOCA</name>
<dbReference type="GO" id="GO:0102102">
    <property type="term" value="F:homocarnosine synthase activity"/>
    <property type="evidence" value="ECO:0007669"/>
    <property type="project" value="TreeGrafter"/>
</dbReference>
<accession>A0A7K4JT79</accession>
<dbReference type="InterPro" id="IPR031046">
    <property type="entry name" value="CARNS1"/>
</dbReference>
<sequence length="225" mass="23548">WLEDEAPDGTGPGDSRDTDCATHAYELLQGALRQQGLPPTRDRSAEPCTGFGPLDVTVCVLGSPAALLPILLEGGTRCPGAMVLCLSPSWATRVPSPLCPGSWSLLLARGVTFEAGGHSTLATFDPPRRANYVTGNFVDPEGGWVGDLARDLDCPTGGSVPLARRLEDTLLARWVLAARANLPVPPTLAFVLGDAGHLPTDVGAPGVRLVRLEDPKGQEGLVGQE</sequence>
<protein>
    <submittedName>
        <fullName evidence="1">CRNS1 synthase</fullName>
    </submittedName>
</protein>
<dbReference type="GO" id="GO:0035499">
    <property type="term" value="P:carnosine biosynthetic process"/>
    <property type="evidence" value="ECO:0007669"/>
    <property type="project" value="InterPro"/>
</dbReference>
<dbReference type="GO" id="GO:0047730">
    <property type="term" value="F:carnosine synthase activity"/>
    <property type="evidence" value="ECO:0007669"/>
    <property type="project" value="InterPro"/>
</dbReference>
<evidence type="ECO:0000313" key="1">
    <source>
        <dbReference type="EMBL" id="NWH68505.1"/>
    </source>
</evidence>
<comment type="caution">
    <text evidence="1">The sequence shown here is derived from an EMBL/GenBank/DDBJ whole genome shotgun (WGS) entry which is preliminary data.</text>
</comment>
<dbReference type="PANTHER" id="PTHR48066:SF1">
    <property type="entry name" value="CARNOSINE SYNTHASE 1"/>
    <property type="match status" value="1"/>
</dbReference>
<proteinExistence type="predicted"/>
<dbReference type="AlphaFoldDB" id="A0A7K4JT79"/>
<keyword evidence="2" id="KW-1185">Reference proteome</keyword>
<organism evidence="1 2">
    <name type="scientific">Geococcyx californianus</name>
    <name type="common">Greater roadrunner</name>
    <name type="synonym">Saurothera californiana</name>
    <dbReference type="NCBI Taxonomy" id="8947"/>
    <lineage>
        <taxon>Eukaryota</taxon>
        <taxon>Metazoa</taxon>
        <taxon>Chordata</taxon>
        <taxon>Craniata</taxon>
        <taxon>Vertebrata</taxon>
        <taxon>Euteleostomi</taxon>
        <taxon>Archelosauria</taxon>
        <taxon>Archosauria</taxon>
        <taxon>Dinosauria</taxon>
        <taxon>Saurischia</taxon>
        <taxon>Theropoda</taxon>
        <taxon>Coelurosauria</taxon>
        <taxon>Aves</taxon>
        <taxon>Neognathae</taxon>
        <taxon>Neoaves</taxon>
        <taxon>Otidimorphae</taxon>
        <taxon>Cuculiformes</taxon>
        <taxon>Neomorphidae</taxon>
        <taxon>Geococcyx</taxon>
    </lineage>
</organism>
<gene>
    <name evidence="1" type="primary">Carns1</name>
    <name evidence="1" type="ORF">GEOCAL_R14544</name>
</gene>